<keyword evidence="3" id="KW-1185">Reference proteome</keyword>
<comment type="caution">
    <text evidence="2">The sequence shown here is derived from an EMBL/GenBank/DDBJ whole genome shotgun (WGS) entry which is preliminary data.</text>
</comment>
<reference evidence="2 3" key="1">
    <citation type="submission" date="2024-12" db="EMBL/GenBank/DDBJ databases">
        <title>Forecasting of Potato common scab and diversities of Pathogenic streptomyces spp. in china.</title>
        <authorList>
            <person name="Handique U."/>
            <person name="Wu J."/>
        </authorList>
    </citation>
    <scope>NUCLEOTIDE SEQUENCE [LARGE SCALE GENOMIC DNA]</scope>
    <source>
        <strain evidence="2 3">ZRIMU1585</strain>
    </source>
</reference>
<proteinExistence type="predicted"/>
<dbReference type="Proteomes" id="UP001631993">
    <property type="component" value="Unassembled WGS sequence"/>
</dbReference>
<feature type="transmembrane region" description="Helical" evidence="1">
    <location>
        <begin position="67"/>
        <end position="83"/>
    </location>
</feature>
<feature type="transmembrane region" description="Helical" evidence="1">
    <location>
        <begin position="44"/>
        <end position="61"/>
    </location>
</feature>
<evidence type="ECO:0000313" key="2">
    <source>
        <dbReference type="EMBL" id="MFM9652684.1"/>
    </source>
</evidence>
<gene>
    <name evidence="2" type="ORF">ACKI1S_42100</name>
</gene>
<keyword evidence="1" id="KW-0472">Membrane</keyword>
<evidence type="ECO:0000313" key="3">
    <source>
        <dbReference type="Proteomes" id="UP001631993"/>
    </source>
</evidence>
<accession>A0ABW9J064</accession>
<organism evidence="2 3">
    <name type="scientific">Streptomyces galilaeus</name>
    <dbReference type="NCBI Taxonomy" id="33899"/>
    <lineage>
        <taxon>Bacteria</taxon>
        <taxon>Bacillati</taxon>
        <taxon>Actinomycetota</taxon>
        <taxon>Actinomycetes</taxon>
        <taxon>Kitasatosporales</taxon>
        <taxon>Streptomycetaceae</taxon>
        <taxon>Streptomyces</taxon>
    </lineage>
</organism>
<dbReference type="EMBL" id="JBJVNE010000031">
    <property type="protein sequence ID" value="MFM9652684.1"/>
    <property type="molecule type" value="Genomic_DNA"/>
</dbReference>
<sequence length="87" mass="9080">MAGETSVLMPVIIVVALVIRSAFTEIRHPGSARREWAFITSRRAMAAAGVVAVTVTAIGWSQAGWAAVAWALLAGALTAYVIGRDIG</sequence>
<name>A0ABW9J064_STRGJ</name>
<keyword evidence="1" id="KW-1133">Transmembrane helix</keyword>
<protein>
    <submittedName>
        <fullName evidence="2">Uncharacterized protein</fullName>
    </submittedName>
</protein>
<keyword evidence="1" id="KW-0812">Transmembrane</keyword>
<evidence type="ECO:0000256" key="1">
    <source>
        <dbReference type="SAM" id="Phobius"/>
    </source>
</evidence>
<feature type="transmembrane region" description="Helical" evidence="1">
    <location>
        <begin position="6"/>
        <end position="23"/>
    </location>
</feature>
<dbReference type="RefSeq" id="WP_397648937.1">
    <property type="nucleotide sequence ID" value="NZ_JBJVMW010000032.1"/>
</dbReference>